<protein>
    <submittedName>
        <fullName evidence="1">Uncharacterized protein</fullName>
    </submittedName>
</protein>
<proteinExistence type="predicted"/>
<sequence>MLRSTSTTNAGSDSTAADNMLQFSAEEHAQLDVLVLDRLTGYGSAQSFNAVLTLVAIVKTCDALEPSLGDPDEARKMVHHNPWFVQELEAAFVEKSYKVIRDRPILHRPALKIEALQESDNVEKLRIGPTSGDVANHLQFEGQDSEDSGVVPTVEWFHNPSCDACQILEIGHCERIAGTETCAYCTGWDRPCTYGASVPRGVPPDLWSQLRVLFKRWMEWEGGRDLTAKLDPILKELPEYMAVCQYIYELNKKENPETSRVYQALKKNVGGDLMFAWMVDRMRREGTLERLERQKKGRSSSRKRKRL</sequence>
<dbReference type="OrthoDB" id="10600614at2759"/>
<dbReference type="AlphaFoldDB" id="A0A165GWI6"/>
<dbReference type="InParanoid" id="A0A165GWI6"/>
<organism evidence="1 2">
    <name type="scientific">Calocera cornea HHB12733</name>
    <dbReference type="NCBI Taxonomy" id="1353952"/>
    <lineage>
        <taxon>Eukaryota</taxon>
        <taxon>Fungi</taxon>
        <taxon>Dikarya</taxon>
        <taxon>Basidiomycota</taxon>
        <taxon>Agaricomycotina</taxon>
        <taxon>Dacrymycetes</taxon>
        <taxon>Dacrymycetales</taxon>
        <taxon>Dacrymycetaceae</taxon>
        <taxon>Calocera</taxon>
    </lineage>
</organism>
<reference evidence="1 2" key="1">
    <citation type="journal article" date="2016" name="Mol. Biol. Evol.">
        <title>Comparative Genomics of Early-Diverging Mushroom-Forming Fungi Provides Insights into the Origins of Lignocellulose Decay Capabilities.</title>
        <authorList>
            <person name="Nagy L.G."/>
            <person name="Riley R."/>
            <person name="Tritt A."/>
            <person name="Adam C."/>
            <person name="Daum C."/>
            <person name="Floudas D."/>
            <person name="Sun H."/>
            <person name="Yadav J.S."/>
            <person name="Pangilinan J."/>
            <person name="Larsson K.H."/>
            <person name="Matsuura K."/>
            <person name="Barry K."/>
            <person name="Labutti K."/>
            <person name="Kuo R."/>
            <person name="Ohm R.A."/>
            <person name="Bhattacharya S.S."/>
            <person name="Shirouzu T."/>
            <person name="Yoshinaga Y."/>
            <person name="Martin F.M."/>
            <person name="Grigoriev I.V."/>
            <person name="Hibbett D.S."/>
        </authorList>
    </citation>
    <scope>NUCLEOTIDE SEQUENCE [LARGE SCALE GENOMIC DNA]</scope>
    <source>
        <strain evidence="1 2">HHB12733</strain>
    </source>
</reference>
<keyword evidence="2" id="KW-1185">Reference proteome</keyword>
<dbReference type="EMBL" id="KV423949">
    <property type="protein sequence ID" value="KZT58576.1"/>
    <property type="molecule type" value="Genomic_DNA"/>
</dbReference>
<name>A0A165GWI6_9BASI</name>
<evidence type="ECO:0000313" key="2">
    <source>
        <dbReference type="Proteomes" id="UP000076842"/>
    </source>
</evidence>
<dbReference type="Proteomes" id="UP000076842">
    <property type="component" value="Unassembled WGS sequence"/>
</dbReference>
<gene>
    <name evidence="1" type="ORF">CALCODRAFT_494671</name>
</gene>
<evidence type="ECO:0000313" key="1">
    <source>
        <dbReference type="EMBL" id="KZT58576.1"/>
    </source>
</evidence>
<accession>A0A165GWI6</accession>